<dbReference type="Proteomes" id="UP000326611">
    <property type="component" value="Unassembled WGS sequence"/>
</dbReference>
<name>A0A5E7QXJ1_PSEFL</name>
<evidence type="ECO:0000259" key="1">
    <source>
        <dbReference type="Pfam" id="PF01965"/>
    </source>
</evidence>
<evidence type="ECO:0000313" key="2">
    <source>
        <dbReference type="EMBL" id="VVP66245.1"/>
    </source>
</evidence>
<dbReference type="InterPro" id="IPR002818">
    <property type="entry name" value="DJ-1/PfpI"/>
</dbReference>
<organism evidence="2 3">
    <name type="scientific">Pseudomonas fluorescens</name>
    <dbReference type="NCBI Taxonomy" id="294"/>
    <lineage>
        <taxon>Bacteria</taxon>
        <taxon>Pseudomonadati</taxon>
        <taxon>Pseudomonadota</taxon>
        <taxon>Gammaproteobacteria</taxon>
        <taxon>Pseudomonadales</taxon>
        <taxon>Pseudomonadaceae</taxon>
        <taxon>Pseudomonas</taxon>
    </lineage>
</organism>
<feature type="domain" description="DJ-1/PfpI" evidence="1">
    <location>
        <begin position="52"/>
        <end position="196"/>
    </location>
</feature>
<dbReference type="Gene3D" id="3.40.50.880">
    <property type="match status" value="1"/>
</dbReference>
<dbReference type="GO" id="GO:0006355">
    <property type="term" value="P:regulation of DNA-templated transcription"/>
    <property type="evidence" value="ECO:0007669"/>
    <property type="project" value="TreeGrafter"/>
</dbReference>
<sequence length="236" mass="25527">MSINDKNKCPASAGDDGLSPRIVLFFAYPRMGLLDLTGAQTVFFAANNALVERGLPGYALHTASLDGGPIQTAEGLVVETQCLDRFADAAIDTVLIPGTPNVRQTLGEHNPLVEALRNIAARARRTASVCSGTFLLARTGLLDGRRAATHWVVADLFERLYPQIELDREAIYVQQGSIWTSAGVSAGIDLALALVEADVGREMAMQVARRLVVFYRRPDNQDQWGSLLNSQYPASA</sequence>
<dbReference type="AlphaFoldDB" id="A0A5E7QXJ1"/>
<dbReference type="InterPro" id="IPR029062">
    <property type="entry name" value="Class_I_gatase-like"/>
</dbReference>
<accession>A0A5E7QXJ1</accession>
<dbReference type="PANTHER" id="PTHR43130:SF3">
    <property type="entry name" value="HTH-TYPE TRANSCRIPTIONAL REGULATOR RV1931C"/>
    <property type="match status" value="1"/>
</dbReference>
<protein>
    <recommendedName>
        <fullName evidence="1">DJ-1/PfpI domain-containing protein</fullName>
    </recommendedName>
</protein>
<evidence type="ECO:0000313" key="3">
    <source>
        <dbReference type="Proteomes" id="UP000326611"/>
    </source>
</evidence>
<dbReference type="EMBL" id="CABVIY010000001">
    <property type="protein sequence ID" value="VVP66245.1"/>
    <property type="molecule type" value="Genomic_DNA"/>
</dbReference>
<proteinExistence type="predicted"/>
<dbReference type="InterPro" id="IPR052158">
    <property type="entry name" value="INH-QAR"/>
</dbReference>
<gene>
    <name evidence="2" type="ORF">PS918_00327</name>
</gene>
<dbReference type="SUPFAM" id="SSF52317">
    <property type="entry name" value="Class I glutamine amidotransferase-like"/>
    <property type="match status" value="1"/>
</dbReference>
<dbReference type="RefSeq" id="WP_224790421.1">
    <property type="nucleotide sequence ID" value="NZ_CABVIY010000001.1"/>
</dbReference>
<dbReference type="PANTHER" id="PTHR43130">
    <property type="entry name" value="ARAC-FAMILY TRANSCRIPTIONAL REGULATOR"/>
    <property type="match status" value="1"/>
</dbReference>
<dbReference type="Pfam" id="PF01965">
    <property type="entry name" value="DJ-1_PfpI"/>
    <property type="match status" value="1"/>
</dbReference>
<dbReference type="CDD" id="cd03137">
    <property type="entry name" value="GATase1_AraC_1"/>
    <property type="match status" value="1"/>
</dbReference>
<reference evidence="2 3" key="1">
    <citation type="submission" date="2019-09" db="EMBL/GenBank/DDBJ databases">
        <authorList>
            <person name="Chandra G."/>
            <person name="Truman W A."/>
        </authorList>
    </citation>
    <scope>NUCLEOTIDE SEQUENCE [LARGE SCALE GENOMIC DNA]</scope>
    <source>
        <strain evidence="2">PS918</strain>
    </source>
</reference>